<dbReference type="OrthoDB" id="3365698at2759"/>
<sequence length="596" mass="66114">MTAPLLETGSVHRSFKNLFGTNTIPSHEQTNMLLSGLAEPEKTLRATNDEATRLQLRLSVLSAEKQHLTKIISPYKALISPFRRLPNDVLREVFLACLPTEHNPHLDVRQASLLLTFISNHTRQVALSTPRLWAAIHIPLISQESTSNKHRAVNRVMSKRENAVEEWILCRSGACDIPVPLYEAWTERPSAESYKKIFETIASAAPRLRRLSLTLLVKSFRHFCDVLGRSTLPRLKFLTFKLVHNFDDIGSSIMAFNASSLVTATNLRNLCLSTGAANYSVYNMNWAHITDISLGKNGAVSMTSVDSVLRLCSQLRSCALCIDLDGAVPRASLLHLTALSLSFYPGAWWGLSTEYAINIFAEVDVPALESVTYEDFVGPLPLLGILQRADERIIHLSVTNLGKPVNLIRCLKLCPRLIALELEVRRPKRLPSTGVPAIDADLEEWRAWSDYLTQWPTAGGPIFDCFTMGDNTDTPVPEKLCPKLERLSYRLAHGPVSCATVERFIRGKCGLAAIQTNRYGVLRELVAHVDGGETEIRQVRESVAEALLAGLSLTLIPPLPLTVKPARFPTDIGLHPKPRMEVLDDDGDDNDNNGDA</sequence>
<dbReference type="STRING" id="945553.A0A0D2N3W0"/>
<dbReference type="OMA" id="VEEWILC"/>
<name>A0A0D2N3W0_HYPSF</name>
<reference evidence="3" key="1">
    <citation type="submission" date="2014-04" db="EMBL/GenBank/DDBJ databases">
        <title>Evolutionary Origins and Diversification of the Mycorrhizal Mutualists.</title>
        <authorList>
            <consortium name="DOE Joint Genome Institute"/>
            <consortium name="Mycorrhizal Genomics Consortium"/>
            <person name="Kohler A."/>
            <person name="Kuo A."/>
            <person name="Nagy L.G."/>
            <person name="Floudas D."/>
            <person name="Copeland A."/>
            <person name="Barry K.W."/>
            <person name="Cichocki N."/>
            <person name="Veneault-Fourrey C."/>
            <person name="LaButti K."/>
            <person name="Lindquist E.A."/>
            <person name="Lipzen A."/>
            <person name="Lundell T."/>
            <person name="Morin E."/>
            <person name="Murat C."/>
            <person name="Riley R."/>
            <person name="Ohm R."/>
            <person name="Sun H."/>
            <person name="Tunlid A."/>
            <person name="Henrissat B."/>
            <person name="Grigoriev I.V."/>
            <person name="Hibbett D.S."/>
            <person name="Martin F."/>
        </authorList>
    </citation>
    <scope>NUCLEOTIDE SEQUENCE [LARGE SCALE GENOMIC DNA]</scope>
    <source>
        <strain evidence="3">FD-334 SS-4</strain>
    </source>
</reference>
<evidence type="ECO:0000313" key="3">
    <source>
        <dbReference type="Proteomes" id="UP000054270"/>
    </source>
</evidence>
<evidence type="ECO:0000256" key="1">
    <source>
        <dbReference type="SAM" id="MobiDB-lite"/>
    </source>
</evidence>
<keyword evidence="3" id="KW-1185">Reference proteome</keyword>
<gene>
    <name evidence="2" type="ORF">HYPSUDRAFT_72809</name>
</gene>
<evidence type="ECO:0008006" key="4">
    <source>
        <dbReference type="Google" id="ProtNLM"/>
    </source>
</evidence>
<dbReference type="Proteomes" id="UP000054270">
    <property type="component" value="Unassembled WGS sequence"/>
</dbReference>
<protein>
    <recommendedName>
        <fullName evidence="4">F-box domain-containing protein</fullName>
    </recommendedName>
</protein>
<organism evidence="2 3">
    <name type="scientific">Hypholoma sublateritium (strain FD-334 SS-4)</name>
    <dbReference type="NCBI Taxonomy" id="945553"/>
    <lineage>
        <taxon>Eukaryota</taxon>
        <taxon>Fungi</taxon>
        <taxon>Dikarya</taxon>
        <taxon>Basidiomycota</taxon>
        <taxon>Agaricomycotina</taxon>
        <taxon>Agaricomycetes</taxon>
        <taxon>Agaricomycetidae</taxon>
        <taxon>Agaricales</taxon>
        <taxon>Agaricineae</taxon>
        <taxon>Strophariaceae</taxon>
        <taxon>Hypholoma</taxon>
    </lineage>
</organism>
<accession>A0A0D2N3W0</accession>
<dbReference type="AlphaFoldDB" id="A0A0D2N3W0"/>
<dbReference type="EMBL" id="KN817704">
    <property type="protein sequence ID" value="KJA13934.1"/>
    <property type="molecule type" value="Genomic_DNA"/>
</dbReference>
<proteinExistence type="predicted"/>
<feature type="compositionally biased region" description="Acidic residues" evidence="1">
    <location>
        <begin position="583"/>
        <end position="596"/>
    </location>
</feature>
<feature type="region of interest" description="Disordered" evidence="1">
    <location>
        <begin position="572"/>
        <end position="596"/>
    </location>
</feature>
<evidence type="ECO:0000313" key="2">
    <source>
        <dbReference type="EMBL" id="KJA13934.1"/>
    </source>
</evidence>